<dbReference type="InterPro" id="IPR001254">
    <property type="entry name" value="Trypsin_dom"/>
</dbReference>
<dbReference type="Proteomes" id="UP001220064">
    <property type="component" value="Chromosome"/>
</dbReference>
<sequence>MAGRLLAASVLAGSMLVGGCTIGDENGASNADGTDSAGPAATSDPADHAGKGGAGETSASTASDAGTGSADKSFEPDKDGFGAVSGEKDSYIVPDESPLPPGTALDISPEEPTPGEYFNFQVCSAAYSFSLPDGRKYAVTASHCGKEGDTVWAGQENRKFKYPAEPIGHVVYSDLYAGESHDLDVALIELTGDAEYYTPSYSDTAVAESLRKLPDEVCKLGRSTDITCGKVTGDKEKGTLNTKEEKLESTSARAHMCAKTGDSGGPVYTDVDGMRVIVGIVSGTTEKLGDDEECTADRDIGLSFTPIVDVQRVIEDQLGETAGHLVENEAA</sequence>
<dbReference type="InterPro" id="IPR018114">
    <property type="entry name" value="TRYPSIN_HIS"/>
</dbReference>
<dbReference type="PROSITE" id="PS00134">
    <property type="entry name" value="TRYPSIN_HIS"/>
    <property type="match status" value="1"/>
</dbReference>
<evidence type="ECO:0000259" key="3">
    <source>
        <dbReference type="PROSITE" id="PS50240"/>
    </source>
</evidence>
<keyword evidence="1" id="KW-0720">Serine protease</keyword>
<proteinExistence type="predicted"/>
<accession>A0ABY7UAX0</accession>
<feature type="compositionally biased region" description="Basic and acidic residues" evidence="2">
    <location>
        <begin position="72"/>
        <end position="90"/>
    </location>
</feature>
<keyword evidence="5" id="KW-1185">Reference proteome</keyword>
<reference evidence="4 5" key="1">
    <citation type="submission" date="2020-10" db="EMBL/GenBank/DDBJ databases">
        <title>Complete genome sequence of Corynebacterium massiliense DSM 45435, type strain of Corynebacterium massiliense.</title>
        <authorList>
            <person name="Busche T."/>
            <person name="Kalinowski J."/>
            <person name="Ruckert C."/>
        </authorList>
    </citation>
    <scope>NUCLEOTIDE SEQUENCE [LARGE SCALE GENOMIC DNA]</scope>
    <source>
        <strain evidence="4 5">DSM 45435</strain>
    </source>
</reference>
<keyword evidence="1" id="KW-0645">Protease</keyword>
<dbReference type="Gene3D" id="2.40.10.10">
    <property type="entry name" value="Trypsin-like serine proteases"/>
    <property type="match status" value="2"/>
</dbReference>
<dbReference type="PROSITE" id="PS50240">
    <property type="entry name" value="TRYPSIN_DOM"/>
    <property type="match status" value="1"/>
</dbReference>
<dbReference type="InterPro" id="IPR043504">
    <property type="entry name" value="Peptidase_S1_PA_chymotrypsin"/>
</dbReference>
<dbReference type="SUPFAM" id="SSF50494">
    <property type="entry name" value="Trypsin-like serine proteases"/>
    <property type="match status" value="1"/>
</dbReference>
<gene>
    <name evidence="4" type="ORF">CMASS_07295</name>
</gene>
<dbReference type="EMBL" id="CP063189">
    <property type="protein sequence ID" value="WCZ32893.1"/>
    <property type="molecule type" value="Genomic_DNA"/>
</dbReference>
<dbReference type="InterPro" id="IPR033116">
    <property type="entry name" value="TRYPSIN_SER"/>
</dbReference>
<feature type="domain" description="Peptidase S1" evidence="3">
    <location>
        <begin position="83"/>
        <end position="319"/>
    </location>
</feature>
<evidence type="ECO:0000256" key="2">
    <source>
        <dbReference type="SAM" id="MobiDB-lite"/>
    </source>
</evidence>
<dbReference type="PROSITE" id="PS51257">
    <property type="entry name" value="PROKAR_LIPOPROTEIN"/>
    <property type="match status" value="1"/>
</dbReference>
<dbReference type="PROSITE" id="PS00135">
    <property type="entry name" value="TRYPSIN_SER"/>
    <property type="match status" value="1"/>
</dbReference>
<name>A0ABY7UAX0_9CORY</name>
<keyword evidence="1" id="KW-0378">Hydrolase</keyword>
<protein>
    <submittedName>
        <fullName evidence="4">Trypsin</fullName>
    </submittedName>
</protein>
<dbReference type="Pfam" id="PF00089">
    <property type="entry name" value="Trypsin"/>
    <property type="match status" value="1"/>
</dbReference>
<evidence type="ECO:0000313" key="5">
    <source>
        <dbReference type="Proteomes" id="UP001220064"/>
    </source>
</evidence>
<organism evidence="4 5">
    <name type="scientific">Corynebacterium massiliense DSM 45435</name>
    <dbReference type="NCBI Taxonomy" id="1121364"/>
    <lineage>
        <taxon>Bacteria</taxon>
        <taxon>Bacillati</taxon>
        <taxon>Actinomycetota</taxon>
        <taxon>Actinomycetes</taxon>
        <taxon>Mycobacteriales</taxon>
        <taxon>Corynebacteriaceae</taxon>
        <taxon>Corynebacterium</taxon>
    </lineage>
</organism>
<evidence type="ECO:0000313" key="4">
    <source>
        <dbReference type="EMBL" id="WCZ32893.1"/>
    </source>
</evidence>
<feature type="region of interest" description="Disordered" evidence="2">
    <location>
        <begin position="21"/>
        <end position="111"/>
    </location>
</feature>
<dbReference type="InterPro" id="IPR009003">
    <property type="entry name" value="Peptidase_S1_PA"/>
</dbReference>
<evidence type="ECO:0000256" key="1">
    <source>
        <dbReference type="RuleBase" id="RU363034"/>
    </source>
</evidence>
<feature type="compositionally biased region" description="Low complexity" evidence="2">
    <location>
        <begin position="56"/>
        <end position="70"/>
    </location>
</feature>